<protein>
    <submittedName>
        <fullName evidence="3">Acyltransferase</fullName>
        <ecNumber evidence="3">2.3.-.-</ecNumber>
    </submittedName>
</protein>
<dbReference type="PANTHER" id="PTHR10983">
    <property type="entry name" value="1-ACYLGLYCEROL-3-PHOSPHATE ACYLTRANSFERASE-RELATED"/>
    <property type="match status" value="1"/>
</dbReference>
<dbReference type="CDD" id="cd07990">
    <property type="entry name" value="LPLAT_LCLAT1-like"/>
    <property type="match status" value="1"/>
</dbReference>
<dbReference type="GO" id="GO:0005886">
    <property type="term" value="C:plasma membrane"/>
    <property type="evidence" value="ECO:0007669"/>
    <property type="project" value="TreeGrafter"/>
</dbReference>
<evidence type="ECO:0000259" key="2">
    <source>
        <dbReference type="SMART" id="SM00563"/>
    </source>
</evidence>
<dbReference type="Pfam" id="PF01553">
    <property type="entry name" value="Acyltransferase"/>
    <property type="match status" value="1"/>
</dbReference>
<dbReference type="InterPro" id="IPR002123">
    <property type="entry name" value="Plipid/glycerol_acylTrfase"/>
</dbReference>
<dbReference type="AlphaFoldDB" id="A0AAJ2VYQ5"/>
<keyword evidence="3" id="KW-0012">Acyltransferase</keyword>
<dbReference type="EMBL" id="JAWXRC010000040">
    <property type="protein sequence ID" value="MDX6033158.1"/>
    <property type="molecule type" value="Genomic_DNA"/>
</dbReference>
<keyword evidence="1" id="KW-1133">Transmembrane helix</keyword>
<dbReference type="PANTHER" id="PTHR10983:SF15">
    <property type="entry name" value="ACYLTRANSFERASE YIHG-RELATED"/>
    <property type="match status" value="1"/>
</dbReference>
<name>A0AAJ2VYQ5_9ENTR</name>
<dbReference type="Proteomes" id="UP001282336">
    <property type="component" value="Unassembled WGS sequence"/>
</dbReference>
<dbReference type="RefSeq" id="WP_319629636.1">
    <property type="nucleotide sequence ID" value="NZ_JAWXRB010000042.1"/>
</dbReference>
<evidence type="ECO:0000256" key="1">
    <source>
        <dbReference type="SAM" id="Phobius"/>
    </source>
</evidence>
<dbReference type="NCBIfam" id="NF010621">
    <property type="entry name" value="PRK14014.1"/>
    <property type="match status" value="1"/>
</dbReference>
<proteinExistence type="predicted"/>
<dbReference type="EC" id="2.3.-.-" evidence="3"/>
<feature type="domain" description="Phospholipid/glycerol acyltransferase" evidence="2">
    <location>
        <begin position="88"/>
        <end position="215"/>
    </location>
</feature>
<gene>
    <name evidence="3" type="ORF">SIL20_16760</name>
</gene>
<sequence>MSRLLAAITLVLSVALTIVVTITCSVPIILAGMTKLLLPIPVVWRAISAFCNLMMYCWCSSLALLLHLNPWLKWDIEGLEGLNKKNWYLLICNHRSWADIVVLCVLFRKHIPMNKYFLKQQLAWVPFIGLACWALDMPFMRRYSRSYLIRHPERRGKDVETTRLSCEKFRNHPTTIVNFVEGSRFTDEKHQQTRSPYQYLLPPKAAGVAMALNVLGSQFDKLMNVTLCYPENDRTPFFDMLSGKLTRIVVRVELISVTDELHGDYTNDKNFKRGFQQWLNALWAEKDSRIEEIKAGAGVKSGY</sequence>
<keyword evidence="1" id="KW-0812">Transmembrane</keyword>
<feature type="transmembrane region" description="Helical" evidence="1">
    <location>
        <begin position="121"/>
        <end position="140"/>
    </location>
</feature>
<organism evidence="3 4">
    <name type="scientific">Scandinavium lactucae</name>
    <dbReference type="NCBI Taxonomy" id="3095028"/>
    <lineage>
        <taxon>Bacteria</taxon>
        <taxon>Pseudomonadati</taxon>
        <taxon>Pseudomonadota</taxon>
        <taxon>Gammaproteobacteria</taxon>
        <taxon>Enterobacterales</taxon>
        <taxon>Enterobacteriaceae</taxon>
        <taxon>Scandinavium</taxon>
    </lineage>
</organism>
<feature type="transmembrane region" description="Helical" evidence="1">
    <location>
        <begin position="45"/>
        <end position="66"/>
    </location>
</feature>
<keyword evidence="3" id="KW-0808">Transferase</keyword>
<comment type="caution">
    <text evidence="3">The sequence shown here is derived from an EMBL/GenBank/DDBJ whole genome shotgun (WGS) entry which is preliminary data.</text>
</comment>
<dbReference type="GO" id="GO:0016746">
    <property type="term" value="F:acyltransferase activity"/>
    <property type="evidence" value="ECO:0007669"/>
    <property type="project" value="UniProtKB-KW"/>
</dbReference>
<evidence type="ECO:0000313" key="4">
    <source>
        <dbReference type="Proteomes" id="UP001282336"/>
    </source>
</evidence>
<evidence type="ECO:0000313" key="3">
    <source>
        <dbReference type="EMBL" id="MDX6033158.1"/>
    </source>
</evidence>
<dbReference type="SMART" id="SM00563">
    <property type="entry name" value="PlsC"/>
    <property type="match status" value="1"/>
</dbReference>
<reference evidence="3" key="1">
    <citation type="submission" date="2023-11" db="EMBL/GenBank/DDBJ databases">
        <title>Scandinavium wanjuensis sp. nov., isolated from lettuce South Korea.</title>
        <authorList>
            <person name="Park J."/>
            <person name="Park S."/>
            <person name="Oh K.K."/>
            <person name="Cho G.S."/>
            <person name="Franz C.M.A.P."/>
        </authorList>
    </citation>
    <scope>NUCLEOTIDE SEQUENCE</scope>
    <source>
        <strain evidence="3">V105_12</strain>
    </source>
</reference>
<keyword evidence="1" id="KW-0472">Membrane</keyword>
<dbReference type="SUPFAM" id="SSF69593">
    <property type="entry name" value="Glycerol-3-phosphate (1)-acyltransferase"/>
    <property type="match status" value="1"/>
</dbReference>
<accession>A0AAJ2VYQ5</accession>